<protein>
    <submittedName>
        <fullName evidence="3">Uncharacterized protein</fullName>
    </submittedName>
</protein>
<keyword evidence="4" id="KW-1185">Reference proteome</keyword>
<evidence type="ECO:0000256" key="1">
    <source>
        <dbReference type="SAM" id="MobiDB-lite"/>
    </source>
</evidence>
<feature type="compositionally biased region" description="Polar residues" evidence="1">
    <location>
        <begin position="893"/>
        <end position="908"/>
    </location>
</feature>
<evidence type="ECO:0000313" key="4">
    <source>
        <dbReference type="Proteomes" id="UP001159363"/>
    </source>
</evidence>
<feature type="transmembrane region" description="Helical" evidence="2">
    <location>
        <begin position="1051"/>
        <end position="1077"/>
    </location>
</feature>
<keyword evidence="2" id="KW-1133">Transmembrane helix</keyword>
<feature type="region of interest" description="Disordered" evidence="1">
    <location>
        <begin position="226"/>
        <end position="254"/>
    </location>
</feature>
<sequence>MELFDDALDTLFCLVPYAAACFAYVKDRHSGELRRTGEEDARLPPRRSGLDPRRIHSLIFALGIVLDDAVCRIWFSRGTPAFPALAFQRRSIIGSHFMSCPEMTGTFEECCLALGSHPTRVFFITDRRTSASVSGGREVHAFHVCRFRWNLLRDIVQQCRLGLSQETLVLSSIQRPFNDVGVNDLLSDDTTSDIDAPLALMFYLTNHHCLVDLGAAVAEPLACSPPTKANQVQSLAGSPDFRKRNRAGRPAATTTRFPTGVTRIVACGKVAGHFLGALPFSPPLHFTTAPFSRNSPSPAQWTKPLNTAQLTERCLPQSAVSLCSVLVCSVHALFFQVLKCSYPLPLIMSADESNDGEVVDVTVSGSRKKRKYGSLFEASKKLTDTTYETAEEANIETLKANATDLIEMKQLEDQFKSLHIEMELHKRQADSQNKNWTIIRFLHYVAVVLKRFDKVQVTYPIRGHSYMECDKNVALISQKTPAETPGDWREAIASARVKPIPSQVVKYQQRTLKQFNAVKHTTVLSSLHYLLRSKKKEVRLSKIKKPQRGQPPHLQEVELEQAYYELIPLSKEKFKDLESLKRFCRQEAQDYIDSLPALGLNDDNTQERDSRMGDHCVSGRTPYTYKEGKSCKETCIAAERDWAAMASDWGHDYLPDREVAGLWASMLKAHAPLRWNCHPCSCVGSLATRTATSTAVTSGRVLKLPAEGARNPGSCHGTYSIFALLCRRVDLYPRLEVRQQVVVLRRTSSRQRSGARDELRCPRLECATSPEATVGRRRRLRERLGVMAPPGLTPVSVRGPALPKLANPAKVSRERTIASGSIHTPPDFNCLPVDHRTRPYNMQGSLIGSVVTTKNIPPRRTGFDSRRGRPVFLGITRFPHRFIPALLHTHLTSPSSAPKTSLHSSTCSCLRPRSARGSDKGCATSRCKCVIATKSNALNWPNVLEMDETLVTREMFLEMSRGGAADSSPRSGVERVERGGRATVAERLARSPRRTGFNPRQGHRIFTCGNRAGRCRWLAGFLGDLLFPPLLHSDVAPYSLQSSSSALKTSLLRAALISSLFCVTIVNLFGICNYVFLSVRMQIHDSRFTRQFVIPPNGTCGKTSFLFNILVTKTT</sequence>
<reference evidence="3 4" key="1">
    <citation type="submission" date="2023-02" db="EMBL/GenBank/DDBJ databases">
        <title>LHISI_Scaffold_Assembly.</title>
        <authorList>
            <person name="Stuart O.P."/>
            <person name="Cleave R."/>
            <person name="Magrath M.J.L."/>
            <person name="Mikheyev A.S."/>
        </authorList>
    </citation>
    <scope>NUCLEOTIDE SEQUENCE [LARGE SCALE GENOMIC DNA]</scope>
    <source>
        <strain evidence="3">Daus_M_001</strain>
        <tissue evidence="3">Leg muscle</tissue>
    </source>
</reference>
<comment type="caution">
    <text evidence="3">The sequence shown here is derived from an EMBL/GenBank/DDBJ whole genome shotgun (WGS) entry which is preliminary data.</text>
</comment>
<dbReference type="Proteomes" id="UP001159363">
    <property type="component" value="Chromosome 3"/>
</dbReference>
<feature type="compositionally biased region" description="Polar residues" evidence="1">
    <location>
        <begin position="227"/>
        <end position="236"/>
    </location>
</feature>
<proteinExistence type="predicted"/>
<keyword evidence="2" id="KW-0472">Membrane</keyword>
<gene>
    <name evidence="3" type="ORF">PR048_010160</name>
</gene>
<feature type="region of interest" description="Disordered" evidence="1">
    <location>
        <begin position="893"/>
        <end position="918"/>
    </location>
</feature>
<keyword evidence="2" id="KW-0812">Transmembrane</keyword>
<accession>A0ABQ9I1Z4</accession>
<name>A0ABQ9I1Z4_9NEOP</name>
<evidence type="ECO:0000313" key="3">
    <source>
        <dbReference type="EMBL" id="KAJ8890651.1"/>
    </source>
</evidence>
<organism evidence="3 4">
    <name type="scientific">Dryococelus australis</name>
    <dbReference type="NCBI Taxonomy" id="614101"/>
    <lineage>
        <taxon>Eukaryota</taxon>
        <taxon>Metazoa</taxon>
        <taxon>Ecdysozoa</taxon>
        <taxon>Arthropoda</taxon>
        <taxon>Hexapoda</taxon>
        <taxon>Insecta</taxon>
        <taxon>Pterygota</taxon>
        <taxon>Neoptera</taxon>
        <taxon>Polyneoptera</taxon>
        <taxon>Phasmatodea</taxon>
        <taxon>Verophasmatodea</taxon>
        <taxon>Anareolatae</taxon>
        <taxon>Phasmatidae</taxon>
        <taxon>Eurycanthinae</taxon>
        <taxon>Dryococelus</taxon>
    </lineage>
</organism>
<evidence type="ECO:0000256" key="2">
    <source>
        <dbReference type="SAM" id="Phobius"/>
    </source>
</evidence>
<dbReference type="EMBL" id="JARBHB010000003">
    <property type="protein sequence ID" value="KAJ8890651.1"/>
    <property type="molecule type" value="Genomic_DNA"/>
</dbReference>